<accession>A0ABR8LTJ6</accession>
<evidence type="ECO:0000256" key="1">
    <source>
        <dbReference type="SAM" id="SignalP"/>
    </source>
</evidence>
<evidence type="ECO:0000313" key="3">
    <source>
        <dbReference type="Proteomes" id="UP000627521"/>
    </source>
</evidence>
<evidence type="ECO:0008006" key="4">
    <source>
        <dbReference type="Google" id="ProtNLM"/>
    </source>
</evidence>
<keyword evidence="1" id="KW-0732">Signal</keyword>
<keyword evidence="3" id="KW-1185">Reference proteome</keyword>
<evidence type="ECO:0000313" key="2">
    <source>
        <dbReference type="EMBL" id="MBD3863495.1"/>
    </source>
</evidence>
<dbReference type="PROSITE" id="PS51257">
    <property type="entry name" value="PROKAR_LIPOPROTEIN"/>
    <property type="match status" value="1"/>
</dbReference>
<name>A0ABR8LTJ6_9FLAO</name>
<dbReference type="EMBL" id="JACXXH010000004">
    <property type="protein sequence ID" value="MBD3863495.1"/>
    <property type="molecule type" value="Genomic_DNA"/>
</dbReference>
<sequence>MNTRLLLFIFSMMFISCAGVKKNIVAPETYTKLLPELNKIKTSEIGSFAVYKENGYQNDAIEIVKTFSIKPDGVLKVIEKGQIFIHKYNTNDYDFYGSASNSEFGVAIPINGENPLIYFKSIIDGIYSTGTNYNELTLIKPKEQIDYIHIKVRTKHKDYFKKEFIYNGRVGNALKFIYREYINDYARPAFTQEVQYDLSENKIIGFRGMRIEIIKATNTTIEYKVLNYFEK</sequence>
<proteinExistence type="predicted"/>
<comment type="caution">
    <text evidence="2">The sequence shown here is derived from an EMBL/GenBank/DDBJ whole genome shotgun (WGS) entry which is preliminary data.</text>
</comment>
<protein>
    <recommendedName>
        <fullName evidence="4">Lipoprotein</fullName>
    </recommendedName>
</protein>
<reference evidence="2 3" key="1">
    <citation type="submission" date="2020-09" db="EMBL/GenBank/DDBJ databases">
        <title>Bacillus nautilus sp. nov., Chryseoglobus crepusculi sp. nov, and Psychrobacter noctis sp. nov., isolated from deep-sea sponges from the equatorial Atlantic.</title>
        <authorList>
            <person name="Stennett H.L."/>
            <person name="Williams S.E."/>
        </authorList>
    </citation>
    <scope>NUCLEOTIDE SEQUENCE [LARGE SCALE GENOMIC DNA]</scope>
    <source>
        <strain evidence="2 3">28M-24</strain>
    </source>
</reference>
<feature type="signal peptide" evidence="1">
    <location>
        <begin position="1"/>
        <end position="18"/>
    </location>
</feature>
<dbReference type="RefSeq" id="WP_191099991.1">
    <property type="nucleotide sequence ID" value="NZ_JACXXF010000005.1"/>
</dbReference>
<gene>
    <name evidence="2" type="ORF">IEG06_08525</name>
</gene>
<organism evidence="2 3">
    <name type="scientific">Olleya marilimosa</name>
    <dbReference type="NCBI Taxonomy" id="272164"/>
    <lineage>
        <taxon>Bacteria</taxon>
        <taxon>Pseudomonadati</taxon>
        <taxon>Bacteroidota</taxon>
        <taxon>Flavobacteriia</taxon>
        <taxon>Flavobacteriales</taxon>
        <taxon>Flavobacteriaceae</taxon>
    </lineage>
</organism>
<dbReference type="Proteomes" id="UP000627521">
    <property type="component" value="Unassembled WGS sequence"/>
</dbReference>
<feature type="chain" id="PRO_5045602524" description="Lipoprotein" evidence="1">
    <location>
        <begin position="19"/>
        <end position="231"/>
    </location>
</feature>